<dbReference type="PANTHER" id="PTHR39937">
    <property type="entry name" value="ATP SYNTHASE PROTEIN 8"/>
    <property type="match status" value="1"/>
</dbReference>
<evidence type="ECO:0000256" key="4">
    <source>
        <dbReference type="ARBA" id="ARBA00022547"/>
    </source>
</evidence>
<evidence type="ECO:0000256" key="1">
    <source>
        <dbReference type="ARBA" id="ARBA00004304"/>
    </source>
</evidence>
<evidence type="ECO:0000256" key="7">
    <source>
        <dbReference type="ARBA" id="ARBA00022989"/>
    </source>
</evidence>
<keyword evidence="4 14" id="KW-0138">CF(0)</keyword>
<evidence type="ECO:0000256" key="14">
    <source>
        <dbReference type="RuleBase" id="RU003661"/>
    </source>
</evidence>
<gene>
    <name evidence="16" type="primary">ATP8</name>
</gene>
<feature type="transmembrane region" description="Helical" evidence="15">
    <location>
        <begin position="6"/>
        <end position="24"/>
    </location>
</feature>
<dbReference type="GO" id="GO:0015986">
    <property type="term" value="P:proton motive force-driven ATP synthesis"/>
    <property type="evidence" value="ECO:0007669"/>
    <property type="project" value="InterPro"/>
</dbReference>
<proteinExistence type="inferred from homology"/>
<comment type="subunit">
    <text evidence="13">Component of the ATP synthase complex composed at least of ATP5F1A/subunit alpha, ATP5F1B/subunit beta, ATP5MC1/subunit c (homooctomer), MT-ATP6/subunit a, MT-ATP8/subunit 8, ATP5ME/subunit e, ATP5MF/subunit f, ATP5MG/subunit g, ATP5MK/subunit k, ATP5MJ/subunit j, ATP5F1C/subunit gamma, ATP5F1D/subunit delta, ATP5F1E/subunit epsilon, ATP5PF/subunit F6, ATP5PB/subunit b, ATP5PD/subunit d, ATP5PO/subunit OSCP. ATP synthase complex consists of a soluble F(1) head domain (subunits alpha(3) and beta(3)) - the catalytic core - and a membrane F(0) domain - the membrane proton channel (subunits c, a, 8, e, f, g, k and j). These two domains are linked by a central stalk (subunits gamma, delta, and epsilon) rotating inside the F1 region and a stationary peripheral stalk (subunits F6, b, d, and OSCP).</text>
</comment>
<evidence type="ECO:0000256" key="3">
    <source>
        <dbReference type="ARBA" id="ARBA00022448"/>
    </source>
</evidence>
<dbReference type="GeneID" id="60455697"/>
<name>A0A7G7MYW0_9SCOM</name>
<dbReference type="CTD" id="4509"/>
<keyword evidence="9 14" id="KW-0496">Mitochondrion</keyword>
<organism evidence="16">
    <name type="scientific">Grammatorcynus bilineatus</name>
    <name type="common">double-lined mackerel</name>
    <dbReference type="NCBI Taxonomy" id="372801"/>
    <lineage>
        <taxon>Eukaryota</taxon>
        <taxon>Metazoa</taxon>
        <taxon>Chordata</taxon>
        <taxon>Craniata</taxon>
        <taxon>Vertebrata</taxon>
        <taxon>Euteleostomi</taxon>
        <taxon>Actinopterygii</taxon>
        <taxon>Neopterygii</taxon>
        <taxon>Teleostei</taxon>
        <taxon>Neoteleostei</taxon>
        <taxon>Acanthomorphata</taxon>
        <taxon>Pelagiaria</taxon>
        <taxon>Scombriformes</taxon>
        <taxon>Scombridae</taxon>
        <taxon>Grammatorcynus</taxon>
    </lineage>
</organism>
<comment type="subcellular location">
    <subcellularLocation>
        <location evidence="1 14">Mitochondrion membrane</location>
        <topology evidence="1 14">Single-pass membrane protein</topology>
    </subcellularLocation>
</comment>
<comment type="function">
    <text evidence="12">Subunit 8, of the mitochondrial membrane ATP synthase complex (F(1)F(0) ATP synthase or Complex V) that produces ATP from ADP in the presence of a proton gradient across the membrane which is generated by electron transport complexes of the respiratory chain. ATP synthase complex consist of a soluble F(1) head domain - the catalytic core - and a membrane F(1) domain - the membrane proton channel. These two domains are linked by a central stalk rotating inside the F(1) region and a stationary peripheral stalk. During catalysis, ATP synthesis in the catalytic domain of F(1) is coupled via a rotary mechanism of the central stalk subunits to proton translocation. In vivo, can only synthesize ATP although its ATP hydrolase activity can be activated artificially in vitro. Part of the complex F(0) domain.</text>
</comment>
<sequence>MPQLDPSPWFAIFLFSWMVFAFVVPPKVTAHKFPNDPDYKIIETPPGMAWDWPWH</sequence>
<reference evidence="16" key="1">
    <citation type="submission" date="2020-06" db="EMBL/GenBank/DDBJ databases">
        <title>Characterization of complete mitochondrion genome of Grammatorcynus bilineatus.</title>
        <authorList>
            <person name="Tabassum N."/>
            <person name="Kaure T."/>
            <person name="Kim H.-W."/>
        </authorList>
    </citation>
    <scope>NUCLEOTIDE SEQUENCE</scope>
</reference>
<evidence type="ECO:0000256" key="9">
    <source>
        <dbReference type="ARBA" id="ARBA00023128"/>
    </source>
</evidence>
<keyword evidence="7 15" id="KW-1133">Transmembrane helix</keyword>
<evidence type="ECO:0000256" key="13">
    <source>
        <dbReference type="ARBA" id="ARBA00064647"/>
    </source>
</evidence>
<evidence type="ECO:0000256" key="2">
    <source>
        <dbReference type="ARBA" id="ARBA00008892"/>
    </source>
</evidence>
<dbReference type="Pfam" id="PF00895">
    <property type="entry name" value="ATP-synt_8"/>
    <property type="match status" value="1"/>
</dbReference>
<keyword evidence="10 15" id="KW-0472">Membrane</keyword>
<keyword evidence="11" id="KW-0066">ATP synthesis</keyword>
<protein>
    <recommendedName>
        <fullName evidence="14">ATP synthase complex subunit 8</fullName>
    </recommendedName>
</protein>
<dbReference type="GO" id="GO:0015078">
    <property type="term" value="F:proton transmembrane transporter activity"/>
    <property type="evidence" value="ECO:0007669"/>
    <property type="project" value="InterPro"/>
</dbReference>
<dbReference type="RefSeq" id="YP_009971660.1">
    <property type="nucleotide sequence ID" value="NC_051931.1"/>
</dbReference>
<dbReference type="EMBL" id="MT680627">
    <property type="protein sequence ID" value="QNG58019.1"/>
    <property type="molecule type" value="Genomic_DNA"/>
</dbReference>
<comment type="similarity">
    <text evidence="2 14">Belongs to the ATPase protein 8 family.</text>
</comment>
<keyword evidence="8 14" id="KW-0406">Ion transport</keyword>
<geneLocation type="mitochondrion" evidence="16"/>
<dbReference type="GO" id="GO:0031966">
    <property type="term" value="C:mitochondrial membrane"/>
    <property type="evidence" value="ECO:0007669"/>
    <property type="project" value="UniProtKB-SubCell"/>
</dbReference>
<evidence type="ECO:0000256" key="8">
    <source>
        <dbReference type="ARBA" id="ARBA00023065"/>
    </source>
</evidence>
<dbReference type="PANTHER" id="PTHR39937:SF1">
    <property type="entry name" value="ATP SYNTHASE PROTEIN 8"/>
    <property type="match status" value="1"/>
</dbReference>
<evidence type="ECO:0000313" key="16">
    <source>
        <dbReference type="EMBL" id="QNG58019.1"/>
    </source>
</evidence>
<evidence type="ECO:0000256" key="15">
    <source>
        <dbReference type="SAM" id="Phobius"/>
    </source>
</evidence>
<evidence type="ECO:0000256" key="5">
    <source>
        <dbReference type="ARBA" id="ARBA00022692"/>
    </source>
</evidence>
<dbReference type="AlphaFoldDB" id="A0A7G7MYW0"/>
<evidence type="ECO:0000256" key="12">
    <source>
        <dbReference type="ARBA" id="ARBA00053067"/>
    </source>
</evidence>
<keyword evidence="5 14" id="KW-0812">Transmembrane</keyword>
<dbReference type="InterPro" id="IPR001421">
    <property type="entry name" value="ATP8_metazoa"/>
</dbReference>
<dbReference type="GO" id="GO:0045259">
    <property type="term" value="C:proton-transporting ATP synthase complex"/>
    <property type="evidence" value="ECO:0007669"/>
    <property type="project" value="UniProtKB-KW"/>
</dbReference>
<keyword evidence="6 14" id="KW-0375">Hydrogen ion transport</keyword>
<evidence type="ECO:0000256" key="6">
    <source>
        <dbReference type="ARBA" id="ARBA00022781"/>
    </source>
</evidence>
<accession>A0A7G7MYW0</accession>
<dbReference type="InterPro" id="IPR050635">
    <property type="entry name" value="ATPase_protein_8"/>
</dbReference>
<evidence type="ECO:0000256" key="10">
    <source>
        <dbReference type="ARBA" id="ARBA00023136"/>
    </source>
</evidence>
<keyword evidence="3 14" id="KW-0813">Transport</keyword>
<evidence type="ECO:0000256" key="11">
    <source>
        <dbReference type="ARBA" id="ARBA00023310"/>
    </source>
</evidence>